<accession>A0A6J6PS15</accession>
<feature type="transmembrane region" description="Helical" evidence="1">
    <location>
        <begin position="20"/>
        <end position="43"/>
    </location>
</feature>
<keyword evidence="1" id="KW-1133">Transmembrane helix</keyword>
<keyword evidence="1" id="KW-0812">Transmembrane</keyword>
<reference evidence="2" key="1">
    <citation type="submission" date="2020-05" db="EMBL/GenBank/DDBJ databases">
        <authorList>
            <person name="Chiriac C."/>
            <person name="Salcher M."/>
            <person name="Ghai R."/>
            <person name="Kavagutti S V."/>
        </authorList>
    </citation>
    <scope>NUCLEOTIDE SEQUENCE</scope>
</reference>
<evidence type="ECO:0000313" key="2">
    <source>
        <dbReference type="EMBL" id="CAB4699348.1"/>
    </source>
</evidence>
<sequence>MNVPVLGRAARFWRWLRRSIALVIASVSAIIIGYAVGVFVSSINDSNSSAPPPAVDPTVDPASIPTRSSFPWLAIGIPLAVVVLIYLFRKRRPVRWLLHRAKAAAETYSLPIGDELTAPFVARSATPVATAATAVATAACEPAVVAPVAVAVAVAVETVSDDDSLISVLTFRDDSAGGGSPQRKMSVVRGLRASINALTEAIGNSGQASSDRPVIDVVSVFAVDQKRLTRAYDASIDLGRWIETQCGLRLLAANGRPARVPQLPMPDGETSDPFQSVFFGAANTGIEMGGLIPLAVYARVDLTVATPEVLPAASDLAAPEPATVAAAFPPPTPKVVQPVVVQPVVVPVAEPVVAAPVVAVPVVAAAVVDNRRIDTLFDMFNELLAIGGPTESDDSHLVS</sequence>
<name>A0A6J6PS15_9ZZZZ</name>
<feature type="transmembrane region" description="Helical" evidence="1">
    <location>
        <begin position="70"/>
        <end position="88"/>
    </location>
</feature>
<protein>
    <submittedName>
        <fullName evidence="2">Unannotated protein</fullName>
    </submittedName>
</protein>
<dbReference type="AlphaFoldDB" id="A0A6J6PS15"/>
<keyword evidence="1" id="KW-0472">Membrane</keyword>
<gene>
    <name evidence="2" type="ORF">UFOPK2366_01186</name>
</gene>
<evidence type="ECO:0000256" key="1">
    <source>
        <dbReference type="SAM" id="Phobius"/>
    </source>
</evidence>
<organism evidence="2">
    <name type="scientific">freshwater metagenome</name>
    <dbReference type="NCBI Taxonomy" id="449393"/>
    <lineage>
        <taxon>unclassified sequences</taxon>
        <taxon>metagenomes</taxon>
        <taxon>ecological metagenomes</taxon>
    </lineage>
</organism>
<proteinExistence type="predicted"/>
<dbReference type="EMBL" id="CAEZXM010000221">
    <property type="protein sequence ID" value="CAB4699348.1"/>
    <property type="molecule type" value="Genomic_DNA"/>
</dbReference>